<keyword evidence="2" id="KW-0347">Helicase</keyword>
<evidence type="ECO:0000259" key="1">
    <source>
        <dbReference type="Pfam" id="PF16124"/>
    </source>
</evidence>
<organism evidence="2 3">
    <name type="scientific">Microbulbifer rhizosphaerae</name>
    <dbReference type="NCBI Taxonomy" id="1562603"/>
    <lineage>
        <taxon>Bacteria</taxon>
        <taxon>Pseudomonadati</taxon>
        <taxon>Pseudomonadota</taxon>
        <taxon>Gammaproteobacteria</taxon>
        <taxon>Cellvibrionales</taxon>
        <taxon>Microbulbiferaceae</taxon>
        <taxon>Microbulbifer</taxon>
    </lineage>
</organism>
<dbReference type="InterPro" id="IPR036388">
    <property type="entry name" value="WH-like_DNA-bd_sf"/>
</dbReference>
<keyword evidence="2" id="KW-0378">Hydrolase</keyword>
<gene>
    <name evidence="2" type="ORF">FHS09_001799</name>
</gene>
<dbReference type="Pfam" id="PF16124">
    <property type="entry name" value="RecQ_Zn_bind"/>
    <property type="match status" value="1"/>
</dbReference>
<dbReference type="Gene3D" id="1.10.10.10">
    <property type="entry name" value="Winged helix-like DNA-binding domain superfamily/Winged helix DNA-binding domain"/>
    <property type="match status" value="1"/>
</dbReference>
<dbReference type="InterPro" id="IPR032284">
    <property type="entry name" value="RecQ_Zn-bd"/>
</dbReference>
<keyword evidence="2" id="KW-0067">ATP-binding</keyword>
<feature type="domain" description="ATP-dependent DNA helicase RecQ zinc-binding" evidence="1">
    <location>
        <begin position="1"/>
        <end position="34"/>
    </location>
</feature>
<reference evidence="2 3" key="1">
    <citation type="submission" date="2020-08" db="EMBL/GenBank/DDBJ databases">
        <title>Genomic Encyclopedia of Type Strains, Phase III (KMG-III): the genomes of soil and plant-associated and newly described type strains.</title>
        <authorList>
            <person name="Whitman W."/>
        </authorList>
    </citation>
    <scope>NUCLEOTIDE SEQUENCE [LARGE SCALE GENOMIC DNA]</scope>
    <source>
        <strain evidence="2 3">CECT 8799</strain>
    </source>
</reference>
<keyword evidence="2" id="KW-0547">Nucleotide-binding</keyword>
<evidence type="ECO:0000313" key="2">
    <source>
        <dbReference type="EMBL" id="MBB3060969.1"/>
    </source>
</evidence>
<sequence length="100" mass="10894">MLDYAAGPECLPAQLCGHFGEQLPQPCGRCSNCREPQARVLPDTAPETTGEEQQGEIERLIGEANPALAHLRQLARFLCGLASPATMRLRKHPQFGSLAR</sequence>
<dbReference type="GO" id="GO:0004386">
    <property type="term" value="F:helicase activity"/>
    <property type="evidence" value="ECO:0007669"/>
    <property type="project" value="UniProtKB-KW"/>
</dbReference>
<dbReference type="Proteomes" id="UP000535937">
    <property type="component" value="Unassembled WGS sequence"/>
</dbReference>
<dbReference type="RefSeq" id="WP_183458939.1">
    <property type="nucleotide sequence ID" value="NZ_JACHWZ010000007.1"/>
</dbReference>
<evidence type="ECO:0000313" key="3">
    <source>
        <dbReference type="Proteomes" id="UP000535937"/>
    </source>
</evidence>
<dbReference type="EMBL" id="JACHWZ010000007">
    <property type="protein sequence ID" value="MBB3060969.1"/>
    <property type="molecule type" value="Genomic_DNA"/>
</dbReference>
<dbReference type="AlphaFoldDB" id="A0A7W4WBE5"/>
<comment type="caution">
    <text evidence="2">The sequence shown here is derived from an EMBL/GenBank/DDBJ whole genome shotgun (WGS) entry which is preliminary data.</text>
</comment>
<name>A0A7W4WBE5_9GAMM</name>
<keyword evidence="3" id="KW-1185">Reference proteome</keyword>
<proteinExistence type="predicted"/>
<accession>A0A7W4WBE5</accession>
<protein>
    <submittedName>
        <fullName evidence="2">Superfamily II DNA helicase RecQ</fullName>
    </submittedName>
</protein>